<dbReference type="Proteomes" id="UP000643610">
    <property type="component" value="Unassembled WGS sequence"/>
</dbReference>
<evidence type="ECO:0000313" key="1">
    <source>
        <dbReference type="EMBL" id="MBC3831357.1"/>
    </source>
</evidence>
<comment type="caution">
    <text evidence="1">The sequence shown here is derived from an EMBL/GenBank/DDBJ whole genome shotgun (WGS) entry which is preliminary data.</text>
</comment>
<dbReference type="EMBL" id="JACOFU010000002">
    <property type="protein sequence ID" value="MBC3831357.1"/>
    <property type="molecule type" value="Genomic_DNA"/>
</dbReference>
<keyword evidence="2" id="KW-1185">Reference proteome</keyword>
<gene>
    <name evidence="1" type="ORF">H8K33_07540</name>
</gene>
<accession>A0ABR6XPD0</accession>
<reference evidence="1 2" key="1">
    <citation type="submission" date="2020-08" db="EMBL/GenBank/DDBJ databases">
        <title>Novel species isolated from subtropical streams in China.</title>
        <authorList>
            <person name="Lu H."/>
        </authorList>
    </citation>
    <scope>NUCLEOTIDE SEQUENCE [LARGE SCALE GENOMIC DNA]</scope>
    <source>
        <strain evidence="1 2">KCTC 52442</strain>
    </source>
</reference>
<organism evidence="1 2">
    <name type="scientific">Undibacterium amnicola</name>
    <dbReference type="NCBI Taxonomy" id="1834038"/>
    <lineage>
        <taxon>Bacteria</taxon>
        <taxon>Pseudomonadati</taxon>
        <taxon>Pseudomonadota</taxon>
        <taxon>Betaproteobacteria</taxon>
        <taxon>Burkholderiales</taxon>
        <taxon>Oxalobacteraceae</taxon>
        <taxon>Undibacterium</taxon>
    </lineage>
</organism>
<protein>
    <submittedName>
        <fullName evidence="1">Uncharacterized protein</fullName>
    </submittedName>
</protein>
<dbReference type="RefSeq" id="WP_186890360.1">
    <property type="nucleotide sequence ID" value="NZ_JACOFU010000002.1"/>
</dbReference>
<name>A0ABR6XPD0_9BURK</name>
<evidence type="ECO:0000313" key="2">
    <source>
        <dbReference type="Proteomes" id="UP000643610"/>
    </source>
</evidence>
<sequence length="53" mass="6433">MDKSEKLASLDMKMPRLGFLVRKTERGIFYFDENCWSVFLFVIFKFPEKISHR</sequence>
<proteinExistence type="predicted"/>